<evidence type="ECO:0000256" key="2">
    <source>
        <dbReference type="ARBA" id="ARBA00004138"/>
    </source>
</evidence>
<dbReference type="PANTHER" id="PTHR34174:SF1">
    <property type="entry name" value="CENTRIOLAR AND CILIOGENESIS-ASSOCIATED PROTEIN HYLS1"/>
    <property type="match status" value="1"/>
</dbReference>
<keyword evidence="6" id="KW-0206">Cytoskeleton</keyword>
<name>A0A2A2KA20_9BILA</name>
<dbReference type="STRING" id="2018661.A0A2A2KA20"/>
<evidence type="ECO:0000256" key="6">
    <source>
        <dbReference type="ARBA" id="ARBA00023212"/>
    </source>
</evidence>
<comment type="similarity">
    <text evidence="3">Belongs to the HYLS1 family.</text>
</comment>
<evidence type="ECO:0000256" key="7">
    <source>
        <dbReference type="ARBA" id="ARBA00023273"/>
    </source>
</evidence>
<sequence length="267" mass="30834">MPFEMLKYTETELLDELRAVGFLHEDELISPRDIEILRKLIDDELDSTQEDGMFSSLVVDERYLDSEDGVGTPIQIRSHPGKGRNQSELLSPIDLPLSWDNSDNEVPLDKEIDDELTNAFETLAKALNTTSKYDEFYYTESSSENDKENEKQPVAGDDSKSDGKSDFKTPMQPAKPVKPCDLGLRPVLLPSPGRLKYRNDPVCLRKIYEEEWKLHPEPGEKKRLSLRWKIREFMLRRDMSSLPIRKIKDRNVKAHHTKPWSPAAYLD</sequence>
<proteinExistence type="inferred from homology"/>
<feature type="region of interest" description="Disordered" evidence="8">
    <location>
        <begin position="138"/>
        <end position="179"/>
    </location>
</feature>
<keyword evidence="4" id="KW-0963">Cytoplasm</keyword>
<comment type="subcellular location">
    <subcellularLocation>
        <location evidence="2">Cell projection</location>
        <location evidence="2">Cilium</location>
    </subcellularLocation>
    <subcellularLocation>
        <location evidence="1">Cytoplasm</location>
        <location evidence="1">Cytoskeleton</location>
        <location evidence="1">Microtubule organizing center</location>
        <location evidence="1">Centrosome</location>
        <location evidence="1">Centriole</location>
    </subcellularLocation>
</comment>
<dbReference type="EMBL" id="LIAE01009215">
    <property type="protein sequence ID" value="PAV70762.1"/>
    <property type="molecule type" value="Genomic_DNA"/>
</dbReference>
<keyword evidence="7" id="KW-0966">Cell projection</keyword>
<dbReference type="GO" id="GO:0097730">
    <property type="term" value="C:non-motile cilium"/>
    <property type="evidence" value="ECO:0007669"/>
    <property type="project" value="TreeGrafter"/>
</dbReference>
<evidence type="ECO:0000313" key="11">
    <source>
        <dbReference type="Proteomes" id="UP000218231"/>
    </source>
</evidence>
<dbReference type="InterPro" id="IPR027918">
    <property type="entry name" value="HYLS1_C_dom"/>
</dbReference>
<feature type="compositionally biased region" description="Basic and acidic residues" evidence="8">
    <location>
        <begin position="144"/>
        <end position="167"/>
    </location>
</feature>
<dbReference type="OrthoDB" id="6343432at2759"/>
<evidence type="ECO:0000313" key="10">
    <source>
        <dbReference type="EMBL" id="PAV70762.1"/>
    </source>
</evidence>
<dbReference type="InterPro" id="IPR052319">
    <property type="entry name" value="Centriolar_ciliogenesis_assoc"/>
</dbReference>
<keyword evidence="11" id="KW-1185">Reference proteome</keyword>
<comment type="caution">
    <text evidence="10">The sequence shown here is derived from an EMBL/GenBank/DDBJ whole genome shotgun (WGS) entry which is preliminary data.</text>
</comment>
<dbReference type="PANTHER" id="PTHR34174">
    <property type="entry name" value="HYDROLETHALUS SYNDROME PROTEIN 1"/>
    <property type="match status" value="1"/>
</dbReference>
<evidence type="ECO:0000256" key="4">
    <source>
        <dbReference type="ARBA" id="ARBA00022490"/>
    </source>
</evidence>
<evidence type="ECO:0000256" key="1">
    <source>
        <dbReference type="ARBA" id="ARBA00004114"/>
    </source>
</evidence>
<evidence type="ECO:0000259" key="9">
    <source>
        <dbReference type="Pfam" id="PF15311"/>
    </source>
</evidence>
<dbReference type="AlphaFoldDB" id="A0A2A2KA20"/>
<dbReference type="GO" id="GO:0060271">
    <property type="term" value="P:cilium assembly"/>
    <property type="evidence" value="ECO:0007669"/>
    <property type="project" value="TreeGrafter"/>
</dbReference>
<evidence type="ECO:0000256" key="3">
    <source>
        <dbReference type="ARBA" id="ARBA00010091"/>
    </source>
</evidence>
<reference evidence="10 11" key="1">
    <citation type="journal article" date="2017" name="Curr. Biol.">
        <title>Genome architecture and evolution of a unichromosomal asexual nematode.</title>
        <authorList>
            <person name="Fradin H."/>
            <person name="Zegar C."/>
            <person name="Gutwein M."/>
            <person name="Lucas J."/>
            <person name="Kovtun M."/>
            <person name="Corcoran D."/>
            <person name="Baugh L.R."/>
            <person name="Kiontke K."/>
            <person name="Gunsalus K."/>
            <person name="Fitch D.H."/>
            <person name="Piano F."/>
        </authorList>
    </citation>
    <scope>NUCLEOTIDE SEQUENCE [LARGE SCALE GENOMIC DNA]</scope>
    <source>
        <strain evidence="10">PF1309</strain>
    </source>
</reference>
<keyword evidence="5" id="KW-0970">Cilium biogenesis/degradation</keyword>
<accession>A0A2A2KA20</accession>
<protein>
    <recommendedName>
        <fullName evidence="9">Centriolar and ciliogenesis-associated protein HYLS1 C-terminal domain-containing protein</fullName>
    </recommendedName>
</protein>
<gene>
    <name evidence="10" type="ORF">WR25_05395</name>
</gene>
<dbReference type="Pfam" id="PF15311">
    <property type="entry name" value="HYLS1_C"/>
    <property type="match status" value="1"/>
</dbReference>
<organism evidence="10 11">
    <name type="scientific">Diploscapter pachys</name>
    <dbReference type="NCBI Taxonomy" id="2018661"/>
    <lineage>
        <taxon>Eukaryota</taxon>
        <taxon>Metazoa</taxon>
        <taxon>Ecdysozoa</taxon>
        <taxon>Nematoda</taxon>
        <taxon>Chromadorea</taxon>
        <taxon>Rhabditida</taxon>
        <taxon>Rhabditina</taxon>
        <taxon>Rhabditomorpha</taxon>
        <taxon>Rhabditoidea</taxon>
        <taxon>Rhabditidae</taxon>
        <taxon>Diploscapter</taxon>
    </lineage>
</organism>
<evidence type="ECO:0000256" key="5">
    <source>
        <dbReference type="ARBA" id="ARBA00022794"/>
    </source>
</evidence>
<dbReference type="GO" id="GO:0005814">
    <property type="term" value="C:centriole"/>
    <property type="evidence" value="ECO:0007669"/>
    <property type="project" value="UniProtKB-SubCell"/>
</dbReference>
<evidence type="ECO:0000256" key="8">
    <source>
        <dbReference type="SAM" id="MobiDB-lite"/>
    </source>
</evidence>
<dbReference type="Proteomes" id="UP000218231">
    <property type="component" value="Unassembled WGS sequence"/>
</dbReference>
<feature type="domain" description="Centriolar and ciliogenesis-associated protein HYLS1 C-terminal" evidence="9">
    <location>
        <begin position="192"/>
        <end position="243"/>
    </location>
</feature>